<evidence type="ECO:0000313" key="2">
    <source>
        <dbReference type="EMBL" id="CAE0458421.1"/>
    </source>
</evidence>
<dbReference type="AlphaFoldDB" id="A0A7S3PWZ6"/>
<feature type="transmembrane region" description="Helical" evidence="1">
    <location>
        <begin position="111"/>
        <end position="128"/>
    </location>
</feature>
<feature type="transmembrane region" description="Helical" evidence="1">
    <location>
        <begin position="201"/>
        <end position="223"/>
    </location>
</feature>
<gene>
    <name evidence="2" type="ORF">CDEB00056_LOCUS3262</name>
</gene>
<proteinExistence type="predicted"/>
<keyword evidence="1" id="KW-0812">Transmembrane</keyword>
<accession>A0A7S3PWZ6</accession>
<dbReference type="PANTHER" id="PTHR33802">
    <property type="entry name" value="SI:CH211-161H7.5-RELATED"/>
    <property type="match status" value="1"/>
</dbReference>
<keyword evidence="1" id="KW-1133">Transmembrane helix</keyword>
<dbReference type="EMBL" id="HBIO01004728">
    <property type="protein sequence ID" value="CAE0458421.1"/>
    <property type="molecule type" value="Transcribed_RNA"/>
</dbReference>
<feature type="transmembrane region" description="Helical" evidence="1">
    <location>
        <begin position="86"/>
        <end position="104"/>
    </location>
</feature>
<evidence type="ECO:0000256" key="1">
    <source>
        <dbReference type="SAM" id="Phobius"/>
    </source>
</evidence>
<feature type="transmembrane region" description="Helical" evidence="1">
    <location>
        <begin position="48"/>
        <end position="66"/>
    </location>
</feature>
<feature type="transmembrane region" description="Helical" evidence="1">
    <location>
        <begin position="174"/>
        <end position="195"/>
    </location>
</feature>
<organism evidence="2">
    <name type="scientific">Chaetoceros debilis</name>
    <dbReference type="NCBI Taxonomy" id="122233"/>
    <lineage>
        <taxon>Eukaryota</taxon>
        <taxon>Sar</taxon>
        <taxon>Stramenopiles</taxon>
        <taxon>Ochrophyta</taxon>
        <taxon>Bacillariophyta</taxon>
        <taxon>Coscinodiscophyceae</taxon>
        <taxon>Chaetocerotophycidae</taxon>
        <taxon>Chaetocerotales</taxon>
        <taxon>Chaetocerotaceae</taxon>
        <taxon>Chaetoceros</taxon>
    </lineage>
</organism>
<keyword evidence="1" id="KW-0472">Membrane</keyword>
<feature type="transmembrane region" description="Helical" evidence="1">
    <location>
        <begin position="140"/>
        <end position="162"/>
    </location>
</feature>
<name>A0A7S3PWZ6_9STRA</name>
<protein>
    <submittedName>
        <fullName evidence="2">Uncharacterized protein</fullName>
    </submittedName>
</protein>
<feature type="transmembrane region" description="Helical" evidence="1">
    <location>
        <begin position="6"/>
        <end position="27"/>
    </location>
</feature>
<dbReference type="PANTHER" id="PTHR33802:SF2">
    <property type="entry name" value="EF-HAND DOMAIN-CONTAINING PROTEIN"/>
    <property type="match status" value="1"/>
</dbReference>
<reference evidence="2" key="1">
    <citation type="submission" date="2021-01" db="EMBL/GenBank/DDBJ databases">
        <authorList>
            <person name="Corre E."/>
            <person name="Pelletier E."/>
            <person name="Niang G."/>
            <person name="Scheremetjew M."/>
            <person name="Finn R."/>
            <person name="Kale V."/>
            <person name="Holt S."/>
            <person name="Cochrane G."/>
            <person name="Meng A."/>
            <person name="Brown T."/>
            <person name="Cohen L."/>
        </authorList>
    </citation>
    <scope>NUCLEOTIDE SEQUENCE</scope>
    <source>
        <strain evidence="2">MM31A-1</strain>
    </source>
</reference>
<sequence>MLNYLNALNLIGYVVNVFFTFFSTLIFDIKGPGELSDKYQTIITPTGFIFSIWGVIFIFQGIFTVVQMLKDFRAVDLVQSHSAGVSYWYFITCIAQSAWTILFGKEMILQSTIAMLIILYSLVQIVQNQSSQTNKSAKEFWLLTFPFQIHCGWIFCATMLNINVMAISMGAGGFFQTILALISLGFLGVQAYVSLVGLEAVLTIPSVFAWATVRSSICAFLCYQCRYKNENTSLVFPPTNYSKIAWDLY</sequence>